<evidence type="ECO:0000313" key="2">
    <source>
        <dbReference type="Proteomes" id="UP001522450"/>
    </source>
</evidence>
<reference evidence="1 2" key="1">
    <citation type="journal article" date="2022" name="Microbiol. Res.">
        <title>Comparative genome analysis, predicted lifestyle and antimicrobial strategies of Lactococcus carnosus and Lactococcus paracarnosus isolated from meat.</title>
        <authorList>
            <person name="Werum V."/>
            <person name="Ehrmann M."/>
            <person name="Vogel R."/>
            <person name="Hilgarth M."/>
        </authorList>
    </citation>
    <scope>NUCLEOTIDE SEQUENCE [LARGE SCALE GENOMIC DNA]</scope>
    <source>
        <strain evidence="1 2">TMW22177</strain>
    </source>
</reference>
<protein>
    <recommendedName>
        <fullName evidence="3">DUF2140 family protein</fullName>
    </recommendedName>
</protein>
<dbReference type="RefSeq" id="WP_244034404.1">
    <property type="nucleotide sequence ID" value="NZ_JAAECS010000002.1"/>
</dbReference>
<keyword evidence="2" id="KW-1185">Reference proteome</keyword>
<proteinExistence type="predicted"/>
<evidence type="ECO:0000313" key="1">
    <source>
        <dbReference type="EMBL" id="MCJ1989345.1"/>
    </source>
</evidence>
<evidence type="ECO:0008006" key="3">
    <source>
        <dbReference type="Google" id="ProtNLM"/>
    </source>
</evidence>
<accession>A0ABT0ARZ0</accession>
<gene>
    <name evidence="1" type="ORF">GYN21_03845</name>
</gene>
<dbReference type="EMBL" id="JAAECS010000002">
    <property type="protein sequence ID" value="MCJ1989345.1"/>
    <property type="molecule type" value="Genomic_DNA"/>
</dbReference>
<sequence>MTKKKKLRYKKLKFLLLLLILIGLGLGFKSWNNPKNHPDKQSGKSDTLINESASEQKVKIKVGGYYDLLAVKADALVAGREFPIVGQKTVGQFFKKNQEVTLSPNAEVELVPSQFDKITVVNNEIRLTDSGNYLIGKQFSAGDYELSLAGPVTVRDSLQLIVQTFSGKTKQEFSLSSGTDKLSLTVSKNSFLRIKMGLNQDLAVILKAK</sequence>
<name>A0ABT0ARZ0_9LACT</name>
<dbReference type="Proteomes" id="UP001522450">
    <property type="component" value="Unassembled WGS sequence"/>
</dbReference>
<comment type="caution">
    <text evidence="1">The sequence shown here is derived from an EMBL/GenBank/DDBJ whole genome shotgun (WGS) entry which is preliminary data.</text>
</comment>
<organism evidence="1 2">
    <name type="scientific">Pseudolactococcus carnosus</name>
    <dbReference type="NCBI Taxonomy" id="2749961"/>
    <lineage>
        <taxon>Bacteria</taxon>
        <taxon>Bacillati</taxon>
        <taxon>Bacillota</taxon>
        <taxon>Bacilli</taxon>
        <taxon>Lactobacillales</taxon>
        <taxon>Streptococcaceae</taxon>
        <taxon>Pseudolactococcus</taxon>
    </lineage>
</organism>